<feature type="domain" description="CoA-binding" evidence="2">
    <location>
        <begin position="43"/>
        <end position="138"/>
    </location>
</feature>
<gene>
    <name evidence="3" type="ORF">TRUGW13939_03086</name>
</gene>
<dbReference type="FunFam" id="3.40.50.720:FF:000340">
    <property type="entry name" value="Succinyl-CoA synthetase subunit alpha"/>
    <property type="match status" value="1"/>
</dbReference>
<dbReference type="GO" id="GO:0004775">
    <property type="term" value="F:succinate-CoA ligase (ADP-forming) activity"/>
    <property type="evidence" value="ECO:0007669"/>
    <property type="project" value="TreeGrafter"/>
</dbReference>
<dbReference type="InterPro" id="IPR005811">
    <property type="entry name" value="SUCC_ACL_C"/>
</dbReference>
<dbReference type="InterPro" id="IPR003781">
    <property type="entry name" value="CoA-bd"/>
</dbReference>
<evidence type="ECO:0000256" key="1">
    <source>
        <dbReference type="ARBA" id="ARBA00022741"/>
    </source>
</evidence>
<dbReference type="Pfam" id="PF02629">
    <property type="entry name" value="CoA_binding"/>
    <property type="match status" value="1"/>
</dbReference>
<dbReference type="KEGG" id="trg:TRUGW13939_03086"/>
<sequence>MATNLSPARVRSLTASARRLCRSATFSTSSKKLGYADTLRNLKIGAHTRVLYQGFTGRQATANAKESIDWGTNIVGGVKPEVEGEHLGLPILPSVREAKKKLNPDASAIYVPGDRTAKAIEEAIESEIPLVVAVAEHVPVHDMLRIHSMLKTQSKTRLVGANCPGIVSVVGKCRIGFQPLPCFSPGRIGIVNKSGTLSYEAFASTTRAGLGQSLCISMGGDVLAGTTFVDALKVFEEDPDTDGIILIGEVGGVAELDAAEWIKDYHTRTSNPKPIMALIGGLEAPQGRIMGHAGAWAAPGEPSAKFKYQALEKAGVTMVSHPEKFGDGMKTLLANRGFQSNASTSTLSRSAGQQRGFHTMRRFKNPPMSQAPQTQQRRSLYIKQHQAFDILQKRHVKTQEKTVSSEHFNLAVGIDRTSLSPCITVSSASPSEESFLRIPLDYRDKHRIIFENATPMVSQIISFLGLPLEDHEPLQKYIRKLWPIFMEKEAFLMSTRASITDNVVVVHEARFGFDDAAFRSAGRQKEVHALRDTRDEVPEEVKAERQGAIYVKLDGEGSIGTLVNGAGLAMNTVDSLILKGGHPANFLDTGGKATSDTIEGSFRILCSDPRIKTIFVNIFGGLTKCDMIAQGIINAFKNLNMTVPVVVRLRGTNEEKGQKMIAQSGLSLHSFDSFDEAAEKVISLAKEAPKV</sequence>
<evidence type="ECO:0000313" key="3">
    <source>
        <dbReference type="EMBL" id="QKX55987.1"/>
    </source>
</evidence>
<accession>A0A7H8QPV1</accession>
<dbReference type="Gene3D" id="3.40.50.261">
    <property type="entry name" value="Succinyl-CoA synthetase domains"/>
    <property type="match status" value="2"/>
</dbReference>
<dbReference type="InterPro" id="IPR036291">
    <property type="entry name" value="NAD(P)-bd_dom_sf"/>
</dbReference>
<dbReference type="RefSeq" id="XP_035342165.1">
    <property type="nucleotide sequence ID" value="XM_035486272.1"/>
</dbReference>
<dbReference type="GO" id="GO:0000166">
    <property type="term" value="F:nucleotide binding"/>
    <property type="evidence" value="ECO:0007669"/>
    <property type="project" value="UniProtKB-KW"/>
</dbReference>
<organism evidence="3 4">
    <name type="scientific">Talaromyces rugulosus</name>
    <name type="common">Penicillium rugulosum</name>
    <dbReference type="NCBI Taxonomy" id="121627"/>
    <lineage>
        <taxon>Eukaryota</taxon>
        <taxon>Fungi</taxon>
        <taxon>Dikarya</taxon>
        <taxon>Ascomycota</taxon>
        <taxon>Pezizomycotina</taxon>
        <taxon>Eurotiomycetes</taxon>
        <taxon>Eurotiomycetidae</taxon>
        <taxon>Eurotiales</taxon>
        <taxon>Trichocomaceae</taxon>
        <taxon>Talaromyces</taxon>
        <taxon>Talaromyces sect. Islandici</taxon>
    </lineage>
</organism>
<dbReference type="FunFam" id="3.40.50.261:FF:000001">
    <property type="entry name" value="Succinate--CoA ligase [ADP-forming] subunit beta"/>
    <property type="match status" value="1"/>
</dbReference>
<dbReference type="PANTHER" id="PTHR11117:SF6">
    <property type="entry name" value="SYNTHETASE SUBUNIT ALPHA, PUTATIVE (AFU_ORTHOLOGUE AFUA_1G10830)-RELATED"/>
    <property type="match status" value="1"/>
</dbReference>
<evidence type="ECO:0000313" key="4">
    <source>
        <dbReference type="Proteomes" id="UP000509510"/>
    </source>
</evidence>
<dbReference type="GO" id="GO:0006099">
    <property type="term" value="P:tricarboxylic acid cycle"/>
    <property type="evidence" value="ECO:0007669"/>
    <property type="project" value="TreeGrafter"/>
</dbReference>
<dbReference type="SMART" id="SM00881">
    <property type="entry name" value="CoA_binding"/>
    <property type="match status" value="1"/>
</dbReference>
<dbReference type="InterPro" id="IPR017866">
    <property type="entry name" value="Succ-CoA_synthase_bsu_CS"/>
</dbReference>
<dbReference type="PRINTS" id="PR01798">
    <property type="entry name" value="SCOASYNTHASE"/>
</dbReference>
<evidence type="ECO:0000259" key="2">
    <source>
        <dbReference type="SMART" id="SM00881"/>
    </source>
</evidence>
<dbReference type="GO" id="GO:0009361">
    <property type="term" value="C:succinate-CoA ligase complex (ADP-forming)"/>
    <property type="evidence" value="ECO:0007669"/>
    <property type="project" value="TreeGrafter"/>
</dbReference>
<reference evidence="4" key="1">
    <citation type="submission" date="2020-06" db="EMBL/GenBank/DDBJ databases">
        <title>A chromosome-scale genome assembly of Talaromyces rugulosus W13939.</title>
        <authorList>
            <person name="Wang B."/>
            <person name="Guo L."/>
            <person name="Ye K."/>
            <person name="Wang L."/>
        </authorList>
    </citation>
    <scope>NUCLEOTIDE SEQUENCE [LARGE SCALE GENOMIC DNA]</scope>
    <source>
        <strain evidence="4">W13939</strain>
    </source>
</reference>
<dbReference type="Proteomes" id="UP000509510">
    <property type="component" value="Chromosome II"/>
</dbReference>
<dbReference type="Pfam" id="PF00549">
    <property type="entry name" value="Ligase_CoA"/>
    <property type="match status" value="2"/>
</dbReference>
<dbReference type="SUPFAM" id="SSF51735">
    <property type="entry name" value="NAD(P)-binding Rossmann-fold domains"/>
    <property type="match status" value="1"/>
</dbReference>
<keyword evidence="1" id="KW-0547">Nucleotide-binding</keyword>
<dbReference type="AlphaFoldDB" id="A0A7H8QPV1"/>
<keyword evidence="4" id="KW-1185">Reference proteome</keyword>
<dbReference type="OrthoDB" id="1664372at2759"/>
<dbReference type="GO" id="GO:0005739">
    <property type="term" value="C:mitochondrion"/>
    <property type="evidence" value="ECO:0007669"/>
    <property type="project" value="TreeGrafter"/>
</dbReference>
<dbReference type="Gene3D" id="3.40.50.720">
    <property type="entry name" value="NAD(P)-binding Rossmann-like Domain"/>
    <property type="match status" value="1"/>
</dbReference>
<dbReference type="FunFam" id="3.40.50.261:FF:000017">
    <property type="entry name" value="Succinyl-CoA synthetase subunit alpha"/>
    <property type="match status" value="1"/>
</dbReference>
<dbReference type="EMBL" id="CP055899">
    <property type="protein sequence ID" value="QKX55987.1"/>
    <property type="molecule type" value="Genomic_DNA"/>
</dbReference>
<dbReference type="InterPro" id="IPR016102">
    <property type="entry name" value="Succinyl-CoA_synth-like"/>
</dbReference>
<dbReference type="SUPFAM" id="SSF52210">
    <property type="entry name" value="Succinyl-CoA synthetase domains"/>
    <property type="match status" value="2"/>
</dbReference>
<dbReference type="PROSITE" id="PS01217">
    <property type="entry name" value="SUCCINYL_COA_LIG_3"/>
    <property type="match status" value="1"/>
</dbReference>
<protein>
    <recommendedName>
        <fullName evidence="2">CoA-binding domain-containing protein</fullName>
    </recommendedName>
</protein>
<dbReference type="GeneID" id="55990592"/>
<dbReference type="GO" id="GO:0004776">
    <property type="term" value="F:succinate-CoA ligase (GDP-forming) activity"/>
    <property type="evidence" value="ECO:0007669"/>
    <property type="project" value="TreeGrafter"/>
</dbReference>
<dbReference type="PANTHER" id="PTHR11117">
    <property type="entry name" value="SUCCINYL-COA LIGASE SUBUNIT ALPHA"/>
    <property type="match status" value="1"/>
</dbReference>
<proteinExistence type="predicted"/>
<name>A0A7H8QPV1_TALRU</name>
<dbReference type="Gene3D" id="3.30.470.20">
    <property type="entry name" value="ATP-grasp fold, B domain"/>
    <property type="match status" value="1"/>
</dbReference>